<proteinExistence type="predicted"/>
<reference evidence="1" key="1">
    <citation type="submission" date="2012-01" db="EMBL/GenBank/DDBJ databases">
        <authorList>
            <person name="Summers A.O."/>
            <person name="Wireman J."/>
        </authorList>
    </citation>
    <scope>NUCLEOTIDE SEQUENCE</scope>
    <source>
        <strain evidence="1">14</strain>
        <plasmid evidence="1">p14-95A</plasmid>
    </source>
</reference>
<keyword evidence="1" id="KW-0614">Plasmid</keyword>
<evidence type="ECO:0000313" key="1">
    <source>
        <dbReference type="EMBL" id="AFK89925.1"/>
    </source>
</evidence>
<protein>
    <submittedName>
        <fullName evidence="1">Uncharacterized protein</fullName>
    </submittedName>
</protein>
<organism evidence="1">
    <name type="scientific">Salmonella sp. 14</name>
    <dbReference type="NCBI Taxonomy" id="1179812"/>
    <lineage>
        <taxon>Bacteria</taxon>
        <taxon>Pseudomonadati</taxon>
        <taxon>Pseudomonadota</taxon>
        <taxon>Gammaproteobacteria</taxon>
        <taxon>Enterobacterales</taxon>
        <taxon>Enterobacteriaceae</taxon>
        <taxon>Salmonella</taxon>
    </lineage>
</organism>
<accession>I3W2U8</accession>
<dbReference type="AlphaFoldDB" id="I3W2U8"/>
<dbReference type="EMBL" id="JQ418537">
    <property type="protein sequence ID" value="AFK89925.1"/>
    <property type="molecule type" value="Genomic_DNA"/>
</dbReference>
<name>I3W2U8_9ENTR</name>
<geneLocation type="plasmid" evidence="1">
    <name>p14-95A</name>
</geneLocation>
<sequence>MQLSVNDLLQVIQNFRIRNFLRTPFSVLPLCFPGRQSEIFRIRKIQALPVRALTVMA</sequence>